<keyword evidence="14" id="KW-0449">Lipoprotein</keyword>
<feature type="chain" id="PRO_5043862919" evidence="15">
    <location>
        <begin position="22"/>
        <end position="181"/>
    </location>
</feature>
<dbReference type="GO" id="GO:0009279">
    <property type="term" value="C:cell outer membrane"/>
    <property type="evidence" value="ECO:0007669"/>
    <property type="project" value="UniProtKB-SubCell"/>
</dbReference>
<dbReference type="GO" id="GO:0046930">
    <property type="term" value="C:pore complex"/>
    <property type="evidence" value="ECO:0007669"/>
    <property type="project" value="UniProtKB-KW"/>
</dbReference>
<keyword evidence="11" id="KW-0472">Membrane</keyword>
<feature type="domain" description="Polysaccharide export protein N-terminal" evidence="16">
    <location>
        <begin position="24"/>
        <end position="97"/>
    </location>
</feature>
<evidence type="ECO:0000256" key="6">
    <source>
        <dbReference type="ARBA" id="ARBA00022692"/>
    </source>
</evidence>
<keyword evidence="6" id="KW-0812">Transmembrane</keyword>
<keyword evidence="10" id="KW-0626">Porin</keyword>
<comment type="subcellular location">
    <subcellularLocation>
        <location evidence="1">Cell outer membrane</location>
        <topology evidence="1">Multi-pass membrane protein</topology>
    </subcellularLocation>
</comment>
<evidence type="ECO:0000256" key="3">
    <source>
        <dbReference type="ARBA" id="ARBA00022448"/>
    </source>
</evidence>
<name>A0AAU8ECH2_9PSED</name>
<dbReference type="Pfam" id="PF02563">
    <property type="entry name" value="Poly_export"/>
    <property type="match status" value="1"/>
</dbReference>
<evidence type="ECO:0000256" key="4">
    <source>
        <dbReference type="ARBA" id="ARBA00022452"/>
    </source>
</evidence>
<keyword evidence="9" id="KW-0406">Ion transport</keyword>
<evidence type="ECO:0000256" key="9">
    <source>
        <dbReference type="ARBA" id="ARBA00023065"/>
    </source>
</evidence>
<dbReference type="InterPro" id="IPR054765">
    <property type="entry name" value="SLBB_dom"/>
</dbReference>
<evidence type="ECO:0000256" key="2">
    <source>
        <dbReference type="ARBA" id="ARBA00009450"/>
    </source>
</evidence>
<evidence type="ECO:0000256" key="13">
    <source>
        <dbReference type="ARBA" id="ARBA00023237"/>
    </source>
</evidence>
<keyword evidence="4" id="KW-1134">Transmembrane beta strand</keyword>
<gene>
    <name evidence="18" type="ORF">ABVN21_12940</name>
</gene>
<dbReference type="PANTHER" id="PTHR33619:SF3">
    <property type="entry name" value="POLYSACCHARIDE EXPORT PROTEIN GFCE-RELATED"/>
    <property type="match status" value="1"/>
</dbReference>
<evidence type="ECO:0000256" key="12">
    <source>
        <dbReference type="ARBA" id="ARBA00023139"/>
    </source>
</evidence>
<reference evidence="18" key="1">
    <citation type="submission" date="2024-06" db="EMBL/GenBank/DDBJ databases">
        <title>The Caenorhabditis elegans bacterial microbiome influences microsporidia infection through nutrient limitation and inhibiting parasite invasion.</title>
        <authorList>
            <person name="Tamim El Jarkass H."/>
            <person name="Castelblanco S."/>
            <person name="Kaur M."/>
            <person name="Wan Y.C."/>
            <person name="Ellis A.E."/>
            <person name="Sheldon R.D."/>
            <person name="Lien E.C."/>
            <person name="Burton N.O."/>
            <person name="Wright G.D."/>
            <person name="Reinke A.W."/>
        </authorList>
    </citation>
    <scope>NUCLEOTIDE SEQUENCE</scope>
    <source>
        <strain evidence="18">MYb327</strain>
    </source>
</reference>
<accession>A0AAU8ECH2</accession>
<keyword evidence="8" id="KW-0625">Polysaccharide transport</keyword>
<evidence type="ECO:0000256" key="15">
    <source>
        <dbReference type="SAM" id="SignalP"/>
    </source>
</evidence>
<proteinExistence type="inferred from homology"/>
<feature type="domain" description="SLBB" evidence="17">
    <location>
        <begin position="104"/>
        <end position="180"/>
    </location>
</feature>
<evidence type="ECO:0000256" key="10">
    <source>
        <dbReference type="ARBA" id="ARBA00023114"/>
    </source>
</evidence>
<dbReference type="RefSeq" id="WP_339555296.1">
    <property type="nucleotide sequence ID" value="NZ_CP159258.1"/>
</dbReference>
<keyword evidence="5" id="KW-0762">Sugar transport</keyword>
<dbReference type="InterPro" id="IPR049712">
    <property type="entry name" value="Poly_export"/>
</dbReference>
<dbReference type="PANTHER" id="PTHR33619">
    <property type="entry name" value="POLYSACCHARIDE EXPORT PROTEIN GFCE-RELATED"/>
    <property type="match status" value="1"/>
</dbReference>
<keyword evidence="7 15" id="KW-0732">Signal</keyword>
<dbReference type="GO" id="GO:0006811">
    <property type="term" value="P:monoatomic ion transport"/>
    <property type="evidence" value="ECO:0007669"/>
    <property type="project" value="UniProtKB-KW"/>
</dbReference>
<keyword evidence="3" id="KW-0813">Transport</keyword>
<evidence type="ECO:0000256" key="1">
    <source>
        <dbReference type="ARBA" id="ARBA00004571"/>
    </source>
</evidence>
<dbReference type="EMBL" id="CP159258">
    <property type="protein sequence ID" value="XCG76924.1"/>
    <property type="molecule type" value="Genomic_DNA"/>
</dbReference>
<evidence type="ECO:0000256" key="14">
    <source>
        <dbReference type="ARBA" id="ARBA00023288"/>
    </source>
</evidence>
<evidence type="ECO:0000313" key="18">
    <source>
        <dbReference type="EMBL" id="XCG76924.1"/>
    </source>
</evidence>
<evidence type="ECO:0000256" key="11">
    <source>
        <dbReference type="ARBA" id="ARBA00023136"/>
    </source>
</evidence>
<dbReference type="AlphaFoldDB" id="A0AAU8ECH2"/>
<evidence type="ECO:0000259" key="17">
    <source>
        <dbReference type="Pfam" id="PF22461"/>
    </source>
</evidence>
<dbReference type="Pfam" id="PF22461">
    <property type="entry name" value="SLBB_2"/>
    <property type="match status" value="1"/>
</dbReference>
<feature type="signal peptide" evidence="15">
    <location>
        <begin position="1"/>
        <end position="21"/>
    </location>
</feature>
<evidence type="ECO:0000259" key="16">
    <source>
        <dbReference type="Pfam" id="PF02563"/>
    </source>
</evidence>
<evidence type="ECO:0000256" key="8">
    <source>
        <dbReference type="ARBA" id="ARBA00023047"/>
    </source>
</evidence>
<keyword evidence="13" id="KW-0998">Cell outer membrane</keyword>
<keyword evidence="12" id="KW-0564">Palmitate</keyword>
<dbReference type="Gene3D" id="3.10.560.10">
    <property type="entry name" value="Outer membrane lipoprotein wza domain like"/>
    <property type="match status" value="1"/>
</dbReference>
<sequence>MLRFLLPALCALAVLPSISSADESSAAYRLNPGDALSVSVWGEDKLKQDVRVLPDGTITFPLAGQVDVAGLNASEVAKKLAANLEKYIPDPNVSVVVTGTEGNHVFVQGKVVKAGTVQMTGPTTVLQALSLSGGLDKFADQDDIKVVRGQKVLPVDYSKLVSGRDMSTNYVLKAGDTLVVP</sequence>
<dbReference type="InterPro" id="IPR003715">
    <property type="entry name" value="Poly_export_N"/>
</dbReference>
<evidence type="ECO:0000256" key="5">
    <source>
        <dbReference type="ARBA" id="ARBA00022597"/>
    </source>
</evidence>
<organism evidence="18">
    <name type="scientific">Pseudomonas sp. MYb327</name>
    <dbReference type="NCBI Taxonomy" id="2745230"/>
    <lineage>
        <taxon>Bacteria</taxon>
        <taxon>Pseudomonadati</taxon>
        <taxon>Pseudomonadota</taxon>
        <taxon>Gammaproteobacteria</taxon>
        <taxon>Pseudomonadales</taxon>
        <taxon>Pseudomonadaceae</taxon>
        <taxon>Pseudomonas</taxon>
    </lineage>
</organism>
<dbReference type="GO" id="GO:0015288">
    <property type="term" value="F:porin activity"/>
    <property type="evidence" value="ECO:0007669"/>
    <property type="project" value="UniProtKB-KW"/>
</dbReference>
<dbReference type="GO" id="GO:0015159">
    <property type="term" value="F:polysaccharide transmembrane transporter activity"/>
    <property type="evidence" value="ECO:0007669"/>
    <property type="project" value="InterPro"/>
</dbReference>
<evidence type="ECO:0000256" key="7">
    <source>
        <dbReference type="ARBA" id="ARBA00022729"/>
    </source>
</evidence>
<protein>
    <submittedName>
        <fullName evidence="18">Polysaccharide biosynthesis/export family protein</fullName>
    </submittedName>
</protein>
<comment type="similarity">
    <text evidence="2">Belongs to the BexD/CtrA/VexA family.</text>
</comment>